<evidence type="ECO:0000313" key="3">
    <source>
        <dbReference type="EMBL" id="CAF1194348.1"/>
    </source>
</evidence>
<keyword evidence="1" id="KW-0812">Transmembrane</keyword>
<keyword evidence="1" id="KW-1133">Transmembrane helix</keyword>
<dbReference type="Proteomes" id="UP000681722">
    <property type="component" value="Unassembled WGS sequence"/>
</dbReference>
<name>A0A814VY79_9BILA</name>
<gene>
    <name evidence="3" type="ORF">GPM918_LOCUS23376</name>
    <name evidence="4" type="ORF">SRO942_LOCUS23375</name>
</gene>
<accession>A0A814VY79</accession>
<keyword evidence="1" id="KW-0472">Membrane</keyword>
<comment type="caution">
    <text evidence="3">The sequence shown here is derived from an EMBL/GenBank/DDBJ whole genome shotgun (WGS) entry which is preliminary data.</text>
</comment>
<dbReference type="EMBL" id="CAJNOQ010008329">
    <property type="protein sequence ID" value="CAF1194348.1"/>
    <property type="molecule type" value="Genomic_DNA"/>
</dbReference>
<dbReference type="EMBL" id="CAJOBC010008330">
    <property type="protein sequence ID" value="CAF3958710.1"/>
    <property type="molecule type" value="Genomic_DNA"/>
</dbReference>
<organism evidence="3 5">
    <name type="scientific">Didymodactylos carnosus</name>
    <dbReference type="NCBI Taxonomy" id="1234261"/>
    <lineage>
        <taxon>Eukaryota</taxon>
        <taxon>Metazoa</taxon>
        <taxon>Spiralia</taxon>
        <taxon>Gnathifera</taxon>
        <taxon>Rotifera</taxon>
        <taxon>Eurotatoria</taxon>
        <taxon>Bdelloidea</taxon>
        <taxon>Philodinida</taxon>
        <taxon>Philodinidae</taxon>
        <taxon>Didymodactylos</taxon>
    </lineage>
</organism>
<proteinExistence type="predicted"/>
<evidence type="ECO:0000256" key="2">
    <source>
        <dbReference type="SAM" id="SignalP"/>
    </source>
</evidence>
<evidence type="ECO:0000313" key="5">
    <source>
        <dbReference type="Proteomes" id="UP000663829"/>
    </source>
</evidence>
<feature type="chain" id="PRO_5036226345" evidence="2">
    <location>
        <begin position="20"/>
        <end position="115"/>
    </location>
</feature>
<sequence>MHILLLLIMIIEKFSLTKAQEENSTVIGWTLGVTGGIIIIVALCISLRICILKNTQSQRTCYPSPMVYVHQTGQLVNTFPYGSYPPSYPQSTLPSFNPDQPPPYSEAIKLASVNQ</sequence>
<keyword evidence="5" id="KW-1185">Reference proteome</keyword>
<feature type="signal peptide" evidence="2">
    <location>
        <begin position="1"/>
        <end position="19"/>
    </location>
</feature>
<protein>
    <submittedName>
        <fullName evidence="3">Uncharacterized protein</fullName>
    </submittedName>
</protein>
<reference evidence="3" key="1">
    <citation type="submission" date="2021-02" db="EMBL/GenBank/DDBJ databases">
        <authorList>
            <person name="Nowell W R."/>
        </authorList>
    </citation>
    <scope>NUCLEOTIDE SEQUENCE</scope>
</reference>
<keyword evidence="2" id="KW-0732">Signal</keyword>
<dbReference type="AlphaFoldDB" id="A0A814VY79"/>
<dbReference type="Proteomes" id="UP000663829">
    <property type="component" value="Unassembled WGS sequence"/>
</dbReference>
<evidence type="ECO:0000313" key="4">
    <source>
        <dbReference type="EMBL" id="CAF3958710.1"/>
    </source>
</evidence>
<evidence type="ECO:0000256" key="1">
    <source>
        <dbReference type="SAM" id="Phobius"/>
    </source>
</evidence>
<feature type="transmembrane region" description="Helical" evidence="1">
    <location>
        <begin position="29"/>
        <end position="51"/>
    </location>
</feature>